<reference evidence="2 3" key="1">
    <citation type="submission" date="2017-01" db="EMBL/GenBank/DDBJ databases">
        <title>A new Hymenobacter.</title>
        <authorList>
            <person name="Liang Y."/>
            <person name="Feng F."/>
        </authorList>
    </citation>
    <scope>NUCLEOTIDE SEQUENCE [LARGE SCALE GENOMIC DNA]</scope>
    <source>
        <strain evidence="2">MIMBbqt21</strain>
    </source>
</reference>
<dbReference type="OrthoDB" id="571052at2"/>
<dbReference type="Pfam" id="PF07452">
    <property type="entry name" value="CHRD"/>
    <property type="match status" value="1"/>
</dbReference>
<dbReference type="PROSITE" id="PS51257">
    <property type="entry name" value="PROKAR_LIPOPROTEIN"/>
    <property type="match status" value="1"/>
</dbReference>
<dbReference type="InterPro" id="IPR010895">
    <property type="entry name" value="CHRD"/>
</dbReference>
<dbReference type="EMBL" id="MTSE01000001">
    <property type="protein sequence ID" value="OUJ76099.1"/>
    <property type="molecule type" value="Genomic_DNA"/>
</dbReference>
<organism evidence="2 3">
    <name type="scientific">Hymenobacter crusticola</name>
    <dbReference type="NCBI Taxonomy" id="1770526"/>
    <lineage>
        <taxon>Bacteria</taxon>
        <taxon>Pseudomonadati</taxon>
        <taxon>Bacteroidota</taxon>
        <taxon>Cytophagia</taxon>
        <taxon>Cytophagales</taxon>
        <taxon>Hymenobacteraceae</taxon>
        <taxon>Hymenobacter</taxon>
    </lineage>
</organism>
<protein>
    <recommendedName>
        <fullName evidence="1">CHRD domain-containing protein</fullName>
    </recommendedName>
</protein>
<proteinExistence type="predicted"/>
<dbReference type="PROSITE" id="PS50933">
    <property type="entry name" value="CHRD"/>
    <property type="match status" value="1"/>
</dbReference>
<comment type="caution">
    <text evidence="2">The sequence shown here is derived from an EMBL/GenBank/DDBJ whole genome shotgun (WGS) entry which is preliminary data.</text>
</comment>
<dbReference type="AlphaFoldDB" id="A0A243WKH4"/>
<evidence type="ECO:0000313" key="2">
    <source>
        <dbReference type="EMBL" id="OUJ76099.1"/>
    </source>
</evidence>
<accession>A0A243WKH4</accession>
<evidence type="ECO:0000259" key="1">
    <source>
        <dbReference type="PROSITE" id="PS50933"/>
    </source>
</evidence>
<dbReference type="RefSeq" id="WP_086592350.1">
    <property type="nucleotide sequence ID" value="NZ_MTSE01000001.1"/>
</dbReference>
<gene>
    <name evidence="2" type="ORF">BXP70_02145</name>
</gene>
<sequence>MLKKLITASLLATAALTFTGCQELLDEIILIGNPPASTKVNLTATINGAQEVPATPSAATGTFTGVYDKATKVLTYTVTYQGLTPTAGHLHRGAPGTNGPVVYPFASLTSPVSGTATFTQADEDLLLSGGFYANFHTPAYPGGEIRGNIVKK</sequence>
<feature type="domain" description="CHRD" evidence="1">
    <location>
        <begin position="38"/>
        <end position="152"/>
    </location>
</feature>
<dbReference type="SMART" id="SM00754">
    <property type="entry name" value="CHRD"/>
    <property type="match status" value="1"/>
</dbReference>
<keyword evidence="3" id="KW-1185">Reference proteome</keyword>
<dbReference type="Proteomes" id="UP000194873">
    <property type="component" value="Unassembled WGS sequence"/>
</dbReference>
<evidence type="ECO:0000313" key="3">
    <source>
        <dbReference type="Proteomes" id="UP000194873"/>
    </source>
</evidence>
<name>A0A243WKH4_9BACT</name>